<evidence type="ECO:0000313" key="3">
    <source>
        <dbReference type="EMBL" id="GAB40865.1"/>
    </source>
</evidence>
<keyword evidence="2" id="KW-1133">Transmembrane helix</keyword>
<protein>
    <submittedName>
        <fullName evidence="3">Uncharacterized protein</fullName>
    </submittedName>
</protein>
<dbReference type="EMBL" id="BAFC01000114">
    <property type="protein sequence ID" value="GAB40865.1"/>
    <property type="molecule type" value="Genomic_DNA"/>
</dbReference>
<dbReference type="RefSeq" id="WP_005207957.1">
    <property type="nucleotide sequence ID" value="NZ_BAFC01000114.1"/>
</dbReference>
<accession>H5U557</accession>
<keyword evidence="2" id="KW-0812">Transmembrane</keyword>
<dbReference type="Proteomes" id="UP000005845">
    <property type="component" value="Unassembled WGS sequence"/>
</dbReference>
<feature type="region of interest" description="Disordered" evidence="1">
    <location>
        <begin position="119"/>
        <end position="146"/>
    </location>
</feature>
<comment type="caution">
    <text evidence="3">The sequence shown here is derived from an EMBL/GenBank/DDBJ whole genome shotgun (WGS) entry which is preliminary data.</text>
</comment>
<name>H5U557_9ACTN</name>
<feature type="transmembrane region" description="Helical" evidence="2">
    <location>
        <begin position="93"/>
        <end position="113"/>
    </location>
</feature>
<evidence type="ECO:0000256" key="2">
    <source>
        <dbReference type="SAM" id="Phobius"/>
    </source>
</evidence>
<evidence type="ECO:0000313" key="4">
    <source>
        <dbReference type="Proteomes" id="UP000005845"/>
    </source>
</evidence>
<sequence>MRKNSIVIFLSVVGVALALSALLALKSTTTVYEPAMDTEHPDTSSTRTALCGSVIGGGTANHSNPSTDEPKKVPDAAFYLTCGQMRSETQTRGIFGIGVGIGMIVAALLIAIVPSPKPRNAPGFPAPQSAGPLPPQPNPGPFGNQF</sequence>
<proteinExistence type="predicted"/>
<gene>
    <name evidence="3" type="ORF">GOSPT_116_00240</name>
</gene>
<organism evidence="3 4">
    <name type="scientific">Gordonia sputi NBRC 100414</name>
    <dbReference type="NCBI Taxonomy" id="1089453"/>
    <lineage>
        <taxon>Bacteria</taxon>
        <taxon>Bacillati</taxon>
        <taxon>Actinomycetota</taxon>
        <taxon>Actinomycetes</taxon>
        <taxon>Mycobacteriales</taxon>
        <taxon>Gordoniaceae</taxon>
        <taxon>Gordonia</taxon>
    </lineage>
</organism>
<evidence type="ECO:0000256" key="1">
    <source>
        <dbReference type="SAM" id="MobiDB-lite"/>
    </source>
</evidence>
<reference evidence="3 4" key="1">
    <citation type="submission" date="2012-02" db="EMBL/GenBank/DDBJ databases">
        <title>Whole genome shotgun sequence of Gordonia sputi NBRC 100414.</title>
        <authorList>
            <person name="Yoshida I."/>
            <person name="Hosoyama A."/>
            <person name="Tsuchikane K."/>
            <person name="Katsumata H."/>
            <person name="Yamazaki S."/>
            <person name="Fujita N."/>
        </authorList>
    </citation>
    <scope>NUCLEOTIDE SEQUENCE [LARGE SCALE GENOMIC DNA]</scope>
    <source>
        <strain evidence="3 4">NBRC 100414</strain>
    </source>
</reference>
<dbReference type="AlphaFoldDB" id="H5U557"/>
<keyword evidence="4" id="KW-1185">Reference proteome</keyword>
<keyword evidence="2" id="KW-0472">Membrane</keyword>